<protein>
    <submittedName>
        <fullName evidence="4">CSON000897 protein</fullName>
    </submittedName>
</protein>
<dbReference type="InterPro" id="IPR036322">
    <property type="entry name" value="WD40_repeat_dom_sf"/>
</dbReference>
<feature type="region of interest" description="Disordered" evidence="2">
    <location>
        <begin position="983"/>
        <end position="1058"/>
    </location>
</feature>
<name>A0A336M2Q1_CULSO</name>
<dbReference type="Pfam" id="PF24782">
    <property type="entry name" value="WD40_MABP1-WDR62_2nd"/>
    <property type="match status" value="1"/>
</dbReference>
<dbReference type="OMA" id="KEYRMRP"/>
<keyword evidence="1" id="KW-0853">WD repeat</keyword>
<feature type="compositionally biased region" description="Polar residues" evidence="2">
    <location>
        <begin position="848"/>
        <end position="867"/>
    </location>
</feature>
<dbReference type="PROSITE" id="PS50294">
    <property type="entry name" value="WD_REPEATS_REGION"/>
    <property type="match status" value="1"/>
</dbReference>
<accession>A0A336M2Q1</accession>
<dbReference type="InterPro" id="IPR052779">
    <property type="entry name" value="WDR62"/>
</dbReference>
<feature type="region of interest" description="Disordered" evidence="2">
    <location>
        <begin position="2062"/>
        <end position="2083"/>
    </location>
</feature>
<dbReference type="Gene3D" id="2.130.10.10">
    <property type="entry name" value="YVTN repeat-like/Quinoprotein amine dehydrogenase"/>
    <property type="match status" value="4"/>
</dbReference>
<evidence type="ECO:0000256" key="2">
    <source>
        <dbReference type="SAM" id="MobiDB-lite"/>
    </source>
</evidence>
<proteinExistence type="predicted"/>
<feature type="region of interest" description="Disordered" evidence="2">
    <location>
        <begin position="908"/>
        <end position="953"/>
    </location>
</feature>
<feature type="domain" description="MABP1/WDR62 second WD40" evidence="3">
    <location>
        <begin position="383"/>
        <end position="719"/>
    </location>
</feature>
<dbReference type="SUPFAM" id="SSF50978">
    <property type="entry name" value="WD40 repeat-like"/>
    <property type="match status" value="2"/>
</dbReference>
<dbReference type="PANTHER" id="PTHR45589">
    <property type="entry name" value="WD REPEAT DOMAIN 62, ISOFORM G"/>
    <property type="match status" value="1"/>
</dbReference>
<dbReference type="InterPro" id="IPR056162">
    <property type="entry name" value="WD40_MABP1-WDR62_2nd"/>
</dbReference>
<feature type="region of interest" description="Disordered" evidence="2">
    <location>
        <begin position="1897"/>
        <end position="1941"/>
    </location>
</feature>
<feature type="compositionally biased region" description="Low complexity" evidence="2">
    <location>
        <begin position="2064"/>
        <end position="2079"/>
    </location>
</feature>
<dbReference type="EMBL" id="UFQT01000114">
    <property type="protein sequence ID" value="SSX20248.1"/>
    <property type="molecule type" value="Genomic_DNA"/>
</dbReference>
<feature type="region of interest" description="Disordered" evidence="2">
    <location>
        <begin position="847"/>
        <end position="867"/>
    </location>
</feature>
<dbReference type="InterPro" id="IPR001680">
    <property type="entry name" value="WD40_rpt"/>
</dbReference>
<feature type="repeat" description="WD" evidence="1">
    <location>
        <begin position="687"/>
        <end position="720"/>
    </location>
</feature>
<feature type="compositionally biased region" description="Polar residues" evidence="2">
    <location>
        <begin position="1897"/>
        <end position="1906"/>
    </location>
</feature>
<sequence length="2102" mass="234946">MEPSNEVKVIRAPSLKRGKTDERLSERIKLKKIIGLTVCSNAGLDVSLTNGVLAYPAGCTVVLFNPKKLSQSYLKNSARKAITAVAYSHCGRYLATGECGINPTIKVWELESSNGNLENYSGGSIVAEFSGHKYAVSCVAFSPTGKYLVSVGSQHDNIVNVFDWKANTKIASNKVSAKVVAVSFSIDGNYFVTVGNRHVKFWYLEGGRRIKEPVPLMGRSAILGELRNNDFTAVACGKGEMADSTYAITRQGHLVEFNARRLLDKWVMCRTVSANCIVTSAKYIFVGCADAIIRCFNAETLEYVTTLPRTHFLGADVAQGVHINHMMAAPSNARYPDCIAIVYDEPRSKVTCVYNDHSLYIWDLRDVRRVGKSHSFLYHSACIWGVETVPFNYTKNNIPLNLPSDCFLTCSSDDTIRVWGLEDCDVNELYRKNIYSKDLLKVFYIDDELNFIKDMDNPILSTEKNLSYDGRNGVRCIKINPSNGQFATGDRSGNIRIYNLNNLKLLSTIEAHDSEVLCLEFTNEKIKRKLLASASRDRLIHIFDVEQDYKILQTLDDHSSSITSVKFVGAGNDFSMISCGADKSIIFRNFQQNVFARGNNSAGKATLYDMEVDSNSKHILTACQDRNIRVYSTQTSKQTKTFKGSHSDEGSLIKLCLDLSGIYVATSCTDKTLSVYDYYSNECMARMSGHSELVTGLKFTNDCKYLISASGDACIFIWQVPHDMIVTMQARLSQQALRMGQPSSIPRQISSNCNVEINDRVSPSSMYMQEIQATSNYRFSEVGQLPQWAKRKTNEDAQQPGSSLYGSSPVQTQKPRGRWAQRGNFDAETLDLRSIVESPFGAERQSDRFSTNLINNNTPTSGYNSGGSKDVYGNAYLSEDSSIDSGRENRRDLKLANQDIVAQKNMHSLNSESNNEHDDHDGDIEDMSDGERTNSDHGLLYYPSVGHATPTDFKVNEMDVSELRKSLRKQKLEKQRLTLSTLSLSAATGTSDDEDEASTPSGDNAERSLASTFGGSVDNIPQDSTFLQAALDGPGRGQNEKSRKSLSAMHNTEGGKISTSISKSFANSKKEELMKVINEAKQKLQNVGYRSNLRASQSISDLSHSKAYRSNYSSDLGIYTHKQFSTSEKPLVDTMQNSIIPAQKLKKHPSILKHYKSCPVSPVNEEMEWSSLAMQSTNMSSTENKRHSMYNDDARILFNMIHSDTEKMIAEISQKYGDLDDYSPKKPIMENKDDENFSSDSLEDCSLNAESNTNRRCKKHSFQSSNTTKRSVSDYYMYNHNRNVSLSDILTETDEREQKFLSTQRHSSASFFLGQTSANKKSQESLLSEDFSGCGGASIGNSMESILSDDSECRSAPLEVLFQKHERLLGLSIPEHKTFEMSTSKSYGSSPNALPSFDFYMTQREQLERNVSNYGLDILNYSRSPKAIPTSITYPSLKADGDIPNLNNKLAEYNSGINRSLSKDFANQRKCQNTNPIYFCDSNIATSIAQNSTTEIFTPSRVENANCDTTNSMLRIRKSCSFELEVGHARTINKTDKKFAQNLQKFEKDILAEHYKKSSILETDYLAHKPPVANRRTSSVKCKKRIKMKDQFSTGSQMQYGQTSESFVVLERIVPQQAEEIKSFEMYVAEKENNEIMDSLENLTENKSKGNITNSIDSLDSLPAKTEPIFKMKPFANSAEYLKFKDIEKKIEIINKLVTLEEKKLKQIKLMKEMRMQPFECDISRKGYVKSLSKNFDNLTQLKNMSLDNNTSEAKQIKRNNSLPDVLEGTKFNIYIDPEERYHQFLDNTEDTSLKGMKPKVSSNRISEKRNLPKRSNSSVGRSSSFGMGLRSVSTGILCAASDSDAEPNQNGQKGGIMKQTISSQNKQNVTQKYINPRSAAGIINRRKGLQNSYSSVNLSTAAQEGSSSEESSPQNSRNDQTNLSKPAVPPRPRNITGDHKRTVITLTSNKKDTENIDTPCKDSDVECDMTSQICSNLINQLMHTTSSVIQLHQRLKMSDEIGNQGSGRNNTIMLKELENAVKMTQNMLTKITNNRNNSGETGIYTSYITNSHDRATINITPTNNHSSVSSASSSNQNNGDFNQLMDKCSDLLSKVQRHVNS</sequence>
<dbReference type="PANTHER" id="PTHR45589:SF1">
    <property type="entry name" value="WD REPEAT DOMAIN 62, ISOFORM G"/>
    <property type="match status" value="1"/>
</dbReference>
<dbReference type="VEuPathDB" id="VectorBase:CSON000897"/>
<feature type="compositionally biased region" description="Polar residues" evidence="2">
    <location>
        <begin position="1009"/>
        <end position="1027"/>
    </location>
</feature>
<reference evidence="4" key="1">
    <citation type="submission" date="2018-07" db="EMBL/GenBank/DDBJ databases">
        <authorList>
            <person name="Quirk P.G."/>
            <person name="Krulwich T.A."/>
        </authorList>
    </citation>
    <scope>NUCLEOTIDE SEQUENCE</scope>
</reference>
<evidence type="ECO:0000259" key="3">
    <source>
        <dbReference type="Pfam" id="PF24782"/>
    </source>
</evidence>
<dbReference type="GO" id="GO:0072686">
    <property type="term" value="C:mitotic spindle"/>
    <property type="evidence" value="ECO:0007669"/>
    <property type="project" value="TreeGrafter"/>
</dbReference>
<evidence type="ECO:0000256" key="1">
    <source>
        <dbReference type="PROSITE-ProRule" id="PRU00221"/>
    </source>
</evidence>
<evidence type="ECO:0000313" key="4">
    <source>
        <dbReference type="EMBL" id="SSX20248.1"/>
    </source>
</evidence>
<gene>
    <name evidence="4" type="primary">CSON000897</name>
</gene>
<organism evidence="4">
    <name type="scientific">Culicoides sonorensis</name>
    <name type="common">Biting midge</name>
    <dbReference type="NCBI Taxonomy" id="179676"/>
    <lineage>
        <taxon>Eukaryota</taxon>
        <taxon>Metazoa</taxon>
        <taxon>Ecdysozoa</taxon>
        <taxon>Arthropoda</taxon>
        <taxon>Hexapoda</taxon>
        <taxon>Insecta</taxon>
        <taxon>Pterygota</taxon>
        <taxon>Neoptera</taxon>
        <taxon>Endopterygota</taxon>
        <taxon>Diptera</taxon>
        <taxon>Nematocera</taxon>
        <taxon>Chironomoidea</taxon>
        <taxon>Ceratopogonidae</taxon>
        <taxon>Ceratopogoninae</taxon>
        <taxon>Culicoides</taxon>
        <taxon>Monoculicoides</taxon>
    </lineage>
</organism>
<feature type="compositionally biased region" description="Polar residues" evidence="2">
    <location>
        <begin position="796"/>
        <end position="814"/>
    </location>
</feature>
<dbReference type="Pfam" id="PF00400">
    <property type="entry name" value="WD40"/>
    <property type="match status" value="3"/>
</dbReference>
<dbReference type="PROSITE" id="PS50082">
    <property type="entry name" value="WD_REPEATS_2"/>
    <property type="match status" value="2"/>
</dbReference>
<feature type="region of interest" description="Disordered" evidence="2">
    <location>
        <begin position="1787"/>
        <end position="1827"/>
    </location>
</feature>
<dbReference type="GO" id="GO:0007099">
    <property type="term" value="P:centriole replication"/>
    <property type="evidence" value="ECO:0007669"/>
    <property type="project" value="TreeGrafter"/>
</dbReference>
<feature type="region of interest" description="Disordered" evidence="2">
    <location>
        <begin position="790"/>
        <end position="819"/>
    </location>
</feature>
<feature type="compositionally biased region" description="Low complexity" evidence="2">
    <location>
        <begin position="1816"/>
        <end position="1825"/>
    </location>
</feature>
<feature type="repeat" description="WD" evidence="1">
    <location>
        <begin position="509"/>
        <end position="553"/>
    </location>
</feature>
<dbReference type="SMART" id="SM00320">
    <property type="entry name" value="WD40"/>
    <property type="match status" value="11"/>
</dbReference>
<dbReference type="InterPro" id="IPR015943">
    <property type="entry name" value="WD40/YVTN_repeat-like_dom_sf"/>
</dbReference>
<feature type="compositionally biased region" description="Polar residues" evidence="2">
    <location>
        <begin position="1914"/>
        <end position="1925"/>
    </location>
</feature>